<dbReference type="SUPFAM" id="SSF46565">
    <property type="entry name" value="Chaperone J-domain"/>
    <property type="match status" value="1"/>
</dbReference>
<dbReference type="InterPro" id="IPR036869">
    <property type="entry name" value="J_dom_sf"/>
</dbReference>
<name>A0ABV1D583_9FIRM</name>
<protein>
    <submittedName>
        <fullName evidence="3">J domain-containing protein</fullName>
    </submittedName>
</protein>
<evidence type="ECO:0000313" key="4">
    <source>
        <dbReference type="Proteomes" id="UP001454086"/>
    </source>
</evidence>
<dbReference type="Gene3D" id="1.10.287.110">
    <property type="entry name" value="DnaJ domain"/>
    <property type="match status" value="1"/>
</dbReference>
<keyword evidence="4" id="KW-1185">Reference proteome</keyword>
<keyword evidence="1" id="KW-0235">DNA replication</keyword>
<dbReference type="PROSITE" id="PS50076">
    <property type="entry name" value="DNAJ_2"/>
    <property type="match status" value="1"/>
</dbReference>
<proteinExistence type="predicted"/>
<dbReference type="Proteomes" id="UP001454086">
    <property type="component" value="Unassembled WGS sequence"/>
</dbReference>
<dbReference type="InterPro" id="IPR001623">
    <property type="entry name" value="DnaJ_domain"/>
</dbReference>
<evidence type="ECO:0000259" key="2">
    <source>
        <dbReference type="PROSITE" id="PS50076"/>
    </source>
</evidence>
<comment type="caution">
    <text evidence="3">The sequence shown here is derived from an EMBL/GenBank/DDBJ whole genome shotgun (WGS) entry which is preliminary data.</text>
</comment>
<accession>A0ABV1D583</accession>
<dbReference type="RefSeq" id="WP_349118208.1">
    <property type="nucleotide sequence ID" value="NZ_JBBMFM010000035.1"/>
</dbReference>
<reference evidence="3 4" key="1">
    <citation type="submission" date="2024-03" db="EMBL/GenBank/DDBJ databases">
        <title>Human intestinal bacterial collection.</title>
        <authorList>
            <person name="Pauvert C."/>
            <person name="Hitch T.C.A."/>
            <person name="Clavel T."/>
        </authorList>
    </citation>
    <scope>NUCLEOTIDE SEQUENCE [LARGE SCALE GENOMIC DNA]</scope>
    <source>
        <strain evidence="3 4">CLA-SR-H021</strain>
    </source>
</reference>
<dbReference type="EMBL" id="JBBMFM010000035">
    <property type="protein sequence ID" value="MEQ2425558.1"/>
    <property type="molecule type" value="Genomic_DNA"/>
</dbReference>
<evidence type="ECO:0000256" key="1">
    <source>
        <dbReference type="ARBA" id="ARBA00022705"/>
    </source>
</evidence>
<evidence type="ECO:0000313" key="3">
    <source>
        <dbReference type="EMBL" id="MEQ2425558.1"/>
    </source>
</evidence>
<feature type="domain" description="J" evidence="2">
    <location>
        <begin position="4"/>
        <end position="55"/>
    </location>
</feature>
<gene>
    <name evidence="3" type="ORF">WMQ36_11280</name>
</gene>
<dbReference type="CDD" id="cd06257">
    <property type="entry name" value="DnaJ"/>
    <property type="match status" value="1"/>
</dbReference>
<sequence length="641" mass="71470">MAETIWDILGIPPTSDKRAIKKAYAAKCSACHPEEHPEEFDRLHKAYTAAVKIAARIPAGAEAAVPADEQGAAPASKQATILPSNHPAAPAIPDIPDISHLVEQGMEQELNASCSKLLESLKKLHDSFPKSVDTNGEEFTRALLRLEEWYESPRFKLAGWEPDFLKQLDQWLSANRGGINRAEAVALYRAYRFRQYKSPSYPVIPYMDNIHWEIMQHAYRYEKDMVAMADMPPLPKSGEKGTRSRRKPWTRSQRILSSLILLFVAVMIRGISMAPSRTSNPSDVQKIINEMKKNPPQTLPAHDSSELVREIDKMLMETKASDMRPSINILSDSGETSPNMPQPSSPKKWIYDGFGPITRPENLPVSPEEYEFYGKNTLTTLYKGTSASIHIFPPASPLTAVMTGMVDIHVDSSYFDQEDETDGVYFYNMKSLGEAEIPFPVWVIPVQSSSDDVTRYTVGGCGYWAEALLYAASGQGISGRTWYDQDYASHLVLKWDSIDTLPELAERLLKTCDSFYGYVGEHSPDMDLTIIIGPDADTAVRQLQAVTAPLGEGLTSVTITEEEQLTRCGAGPVPKTGDGGISHDLSLYDSSMRWVVRMHMEKDGTNEGFHPGLTSQEALDQIFNHINGLDWVLSRYEIKDT</sequence>
<organism evidence="3 4">
    <name type="scientific">Enterocloster hominis</name>
    <name type="common">ex Hitch et al. 2024</name>
    <dbReference type="NCBI Taxonomy" id="1917870"/>
    <lineage>
        <taxon>Bacteria</taxon>
        <taxon>Bacillati</taxon>
        <taxon>Bacillota</taxon>
        <taxon>Clostridia</taxon>
        <taxon>Lachnospirales</taxon>
        <taxon>Lachnospiraceae</taxon>
        <taxon>Enterocloster</taxon>
    </lineage>
</organism>